<evidence type="ECO:0000313" key="1">
    <source>
        <dbReference type="EMBL" id="KAK4112506.1"/>
    </source>
</evidence>
<proteinExistence type="predicted"/>
<sequence length="141" mass="16268">MPKHTVYLLTFDRGTHPLTVAVKPYHWMYFIETEVHDHNSRGYAFQPRGMPGGFYYPGPETLDPASELGEPKDRLEVGQVDDSDMLDCIHEIMADVEIVKDEVSSWNCQDWALAGLGRLNEKGIVYEHMTEEVVRSWLKER</sequence>
<name>A0AAN6YS29_9PEZI</name>
<protein>
    <submittedName>
        <fullName evidence="1">Uncharacterized protein</fullName>
    </submittedName>
</protein>
<dbReference type="Proteomes" id="UP001302812">
    <property type="component" value="Unassembled WGS sequence"/>
</dbReference>
<organism evidence="1 2">
    <name type="scientific">Canariomyces notabilis</name>
    <dbReference type="NCBI Taxonomy" id="2074819"/>
    <lineage>
        <taxon>Eukaryota</taxon>
        <taxon>Fungi</taxon>
        <taxon>Dikarya</taxon>
        <taxon>Ascomycota</taxon>
        <taxon>Pezizomycotina</taxon>
        <taxon>Sordariomycetes</taxon>
        <taxon>Sordariomycetidae</taxon>
        <taxon>Sordariales</taxon>
        <taxon>Chaetomiaceae</taxon>
        <taxon>Canariomyces</taxon>
    </lineage>
</organism>
<dbReference type="RefSeq" id="XP_064670076.1">
    <property type="nucleotide sequence ID" value="XM_064819403.1"/>
</dbReference>
<keyword evidence="2" id="KW-1185">Reference proteome</keyword>
<dbReference type="GeneID" id="89943529"/>
<dbReference type="AlphaFoldDB" id="A0AAN6YS29"/>
<reference evidence="1" key="2">
    <citation type="submission" date="2023-05" db="EMBL/GenBank/DDBJ databases">
        <authorList>
            <consortium name="Lawrence Berkeley National Laboratory"/>
            <person name="Steindorff A."/>
            <person name="Hensen N."/>
            <person name="Bonometti L."/>
            <person name="Westerberg I."/>
            <person name="Brannstrom I.O."/>
            <person name="Guillou S."/>
            <person name="Cros-Aarteil S."/>
            <person name="Calhoun S."/>
            <person name="Haridas S."/>
            <person name="Kuo A."/>
            <person name="Mondo S."/>
            <person name="Pangilinan J."/>
            <person name="Riley R."/>
            <person name="Labutti K."/>
            <person name="Andreopoulos B."/>
            <person name="Lipzen A."/>
            <person name="Chen C."/>
            <person name="Yanf M."/>
            <person name="Daum C."/>
            <person name="Ng V."/>
            <person name="Clum A."/>
            <person name="Ohm R."/>
            <person name="Martin F."/>
            <person name="Silar P."/>
            <person name="Natvig D."/>
            <person name="Lalanne C."/>
            <person name="Gautier V."/>
            <person name="Ament-Velasquez S.L."/>
            <person name="Kruys A."/>
            <person name="Hutchinson M.I."/>
            <person name="Powell A.J."/>
            <person name="Barry K."/>
            <person name="Miller A.N."/>
            <person name="Grigoriev I.V."/>
            <person name="Debuchy R."/>
            <person name="Gladieux P."/>
            <person name="Thoren M.H."/>
            <person name="Johannesson H."/>
        </authorList>
    </citation>
    <scope>NUCLEOTIDE SEQUENCE</scope>
    <source>
        <strain evidence="1">CBS 508.74</strain>
    </source>
</reference>
<comment type="caution">
    <text evidence="1">The sequence shown here is derived from an EMBL/GenBank/DDBJ whole genome shotgun (WGS) entry which is preliminary data.</text>
</comment>
<reference evidence="1" key="1">
    <citation type="journal article" date="2023" name="Mol. Phylogenet. Evol.">
        <title>Genome-scale phylogeny and comparative genomics of the fungal order Sordariales.</title>
        <authorList>
            <person name="Hensen N."/>
            <person name="Bonometti L."/>
            <person name="Westerberg I."/>
            <person name="Brannstrom I.O."/>
            <person name="Guillou S."/>
            <person name="Cros-Aarteil S."/>
            <person name="Calhoun S."/>
            <person name="Haridas S."/>
            <person name="Kuo A."/>
            <person name="Mondo S."/>
            <person name="Pangilinan J."/>
            <person name="Riley R."/>
            <person name="LaButti K."/>
            <person name="Andreopoulos B."/>
            <person name="Lipzen A."/>
            <person name="Chen C."/>
            <person name="Yan M."/>
            <person name="Daum C."/>
            <person name="Ng V."/>
            <person name="Clum A."/>
            <person name="Steindorff A."/>
            <person name="Ohm R.A."/>
            <person name="Martin F."/>
            <person name="Silar P."/>
            <person name="Natvig D.O."/>
            <person name="Lalanne C."/>
            <person name="Gautier V."/>
            <person name="Ament-Velasquez S.L."/>
            <person name="Kruys A."/>
            <person name="Hutchinson M.I."/>
            <person name="Powell A.J."/>
            <person name="Barry K."/>
            <person name="Miller A.N."/>
            <person name="Grigoriev I.V."/>
            <person name="Debuchy R."/>
            <person name="Gladieux P."/>
            <person name="Hiltunen Thoren M."/>
            <person name="Johannesson H."/>
        </authorList>
    </citation>
    <scope>NUCLEOTIDE SEQUENCE</scope>
    <source>
        <strain evidence="1">CBS 508.74</strain>
    </source>
</reference>
<dbReference type="InterPro" id="IPR046670">
    <property type="entry name" value="DUF6540"/>
</dbReference>
<evidence type="ECO:0000313" key="2">
    <source>
        <dbReference type="Proteomes" id="UP001302812"/>
    </source>
</evidence>
<gene>
    <name evidence="1" type="ORF">N656DRAFT_92514</name>
</gene>
<dbReference type="Pfam" id="PF20174">
    <property type="entry name" value="DUF6540"/>
    <property type="match status" value="1"/>
</dbReference>
<dbReference type="EMBL" id="MU853342">
    <property type="protein sequence ID" value="KAK4112506.1"/>
    <property type="molecule type" value="Genomic_DNA"/>
</dbReference>
<accession>A0AAN6YS29</accession>